<protein>
    <recommendedName>
        <fullName evidence="4">PEGA domain-containing protein</fullName>
    </recommendedName>
</protein>
<sequence length="622" mass="66250">MTPRTCDHRTSARRKASSRPRIAVALALVVLSGSVPRAMAAPTELEESFEARHEQAQRLVQEAQDLQERDDPERALELYLRARALERRFSNTFGAANCLEALGRLDEALELYQEVVRDFSEILSAENRQNIGSAIAGLSEKTGALELTTNAANIAIVIDDNRESRVRSGQRIRLMPGAHSIEVTSNGYYSRKLTVQIEPSKVESLNVELTPVGAVIRVHVAATPSAGVAPALARRVRVLLDGVSVGTAPWEGSVVPATHIVQLEGEGVGSAPTRVDAIVQKEQTIRLSLVPLSKVRLTVNRPDATLQFGDLKLGMGRWNGSLPVGAHILTASAPGFHHESIPLSVVAGKPSLVDIALQKNPDDTFWEDFGFLWVGAVAGPSLAPTMNSGPEEECPDECTGHSGAFGMMGALRVGYTWPNGFSLDGEAGGMWIRTSFSRAETANFSAAGKTVTATYSLRDSLSLWGPFAGLGLGYGLLKHGAFDLAVRAGVDVVFANAYDRIDGTISSGGVTAAIDPGGFSGAPFLPPDSQKGVDFFASAEATARLKVGNWRFGAGLAASMFLLGDLELGIGQPIAVDASAQCQNAGPESAFCAPGTDILSHERAYGRFVAFSPRLTMQYELR</sequence>
<organism evidence="2 3">
    <name type="scientific">Polyangium spumosum</name>
    <dbReference type="NCBI Taxonomy" id="889282"/>
    <lineage>
        <taxon>Bacteria</taxon>
        <taxon>Pseudomonadati</taxon>
        <taxon>Myxococcota</taxon>
        <taxon>Polyangia</taxon>
        <taxon>Polyangiales</taxon>
        <taxon>Polyangiaceae</taxon>
        <taxon>Polyangium</taxon>
    </lineage>
</organism>
<keyword evidence="3" id="KW-1185">Reference proteome</keyword>
<feature type="signal peptide" evidence="1">
    <location>
        <begin position="1"/>
        <end position="40"/>
    </location>
</feature>
<dbReference type="InterPro" id="IPR011990">
    <property type="entry name" value="TPR-like_helical_dom_sf"/>
</dbReference>
<comment type="caution">
    <text evidence="2">The sequence shown here is derived from an EMBL/GenBank/DDBJ whole genome shotgun (WGS) entry which is preliminary data.</text>
</comment>
<evidence type="ECO:0008006" key="4">
    <source>
        <dbReference type="Google" id="ProtNLM"/>
    </source>
</evidence>
<evidence type="ECO:0000256" key="1">
    <source>
        <dbReference type="SAM" id="SignalP"/>
    </source>
</evidence>
<gene>
    <name evidence="2" type="ORF">GF068_42250</name>
</gene>
<dbReference type="RefSeq" id="WP_170320022.1">
    <property type="nucleotide sequence ID" value="NZ_WJIE01000034.1"/>
</dbReference>
<name>A0A6N7Q2J1_9BACT</name>
<accession>A0A6N7Q2J1</accession>
<feature type="chain" id="PRO_5026930617" description="PEGA domain-containing protein" evidence="1">
    <location>
        <begin position="41"/>
        <end position="622"/>
    </location>
</feature>
<dbReference type="EMBL" id="WJIE01000034">
    <property type="protein sequence ID" value="MRG98493.1"/>
    <property type="molecule type" value="Genomic_DNA"/>
</dbReference>
<keyword evidence="1" id="KW-0732">Signal</keyword>
<reference evidence="2 3" key="1">
    <citation type="submission" date="2019-10" db="EMBL/GenBank/DDBJ databases">
        <title>A soil myxobacterium in the family Polyangiaceae.</title>
        <authorList>
            <person name="Li Y."/>
            <person name="Wang J."/>
        </authorList>
    </citation>
    <scope>NUCLEOTIDE SEQUENCE [LARGE SCALE GENOMIC DNA]</scope>
    <source>
        <strain evidence="2 3">DSM 14734</strain>
    </source>
</reference>
<proteinExistence type="predicted"/>
<dbReference type="Proteomes" id="UP000440224">
    <property type="component" value="Unassembled WGS sequence"/>
</dbReference>
<dbReference type="AlphaFoldDB" id="A0A6N7Q2J1"/>
<evidence type="ECO:0000313" key="2">
    <source>
        <dbReference type="EMBL" id="MRG98493.1"/>
    </source>
</evidence>
<evidence type="ECO:0000313" key="3">
    <source>
        <dbReference type="Proteomes" id="UP000440224"/>
    </source>
</evidence>
<dbReference type="Gene3D" id="1.25.40.10">
    <property type="entry name" value="Tetratricopeptide repeat domain"/>
    <property type="match status" value="1"/>
</dbReference>
<dbReference type="SUPFAM" id="SSF48452">
    <property type="entry name" value="TPR-like"/>
    <property type="match status" value="1"/>
</dbReference>